<dbReference type="RefSeq" id="WP_229959999.1">
    <property type="nucleotide sequence ID" value="NZ_JAJJWI010000006.1"/>
</dbReference>
<evidence type="ECO:0000259" key="6">
    <source>
        <dbReference type="Pfam" id="PF01593"/>
    </source>
</evidence>
<organism evidence="7 8">
    <name type="scientific">Pontibacter silvestris</name>
    <dbReference type="NCBI Taxonomy" id="2305183"/>
    <lineage>
        <taxon>Bacteria</taxon>
        <taxon>Pseudomonadati</taxon>
        <taxon>Bacteroidota</taxon>
        <taxon>Cytophagia</taxon>
        <taxon>Cytophagales</taxon>
        <taxon>Hymenobacteraceae</taxon>
        <taxon>Pontibacter</taxon>
    </lineage>
</organism>
<dbReference type="Pfam" id="PF01593">
    <property type="entry name" value="Amino_oxidase"/>
    <property type="match status" value="1"/>
</dbReference>
<comment type="similarity">
    <text evidence="2 5">Belongs to the carotenoid/retinoid oxidoreductase family.</text>
</comment>
<dbReference type="Proteomes" id="UP001597369">
    <property type="component" value="Unassembled WGS sequence"/>
</dbReference>
<protein>
    <submittedName>
        <fullName evidence="7">Phytoene desaturase family protein</fullName>
    </submittedName>
</protein>
<dbReference type="PANTHER" id="PTHR43734:SF1">
    <property type="entry name" value="PHYTOENE DESATURASE"/>
    <property type="match status" value="1"/>
</dbReference>
<dbReference type="InterPro" id="IPR014105">
    <property type="entry name" value="Carotenoid/retinoid_OxRdtase"/>
</dbReference>
<sequence>MTQTKVIVIGSGFSGVSAATSLADKGYSVTVLEKNSTPGGRARSFSAQGFTFDMGPSWYWMPDVFESYFNKFGKRSSDYYNLKRLDPSYTVAFGEDDFVDIPASLDKLRTLFESLEKGSAAKLDAFLEQAAYKYEVGINQLVYKPGRSLTEFMSLKLLFDVLRMDVFQSFHKHIRRFFSHGKIIKLMEFPILFLGALPENTPALYSLMNYADIILGTWYPMGGMYKIVEGMVQLAEEKGVTFLYNQDVKGIDVEDGQVSSVITATDTFYTDVVVASADYHHVEKELLPPSYQSYSDSYWENRVMAPSSLLFYIGVNKRLKNLQHHNLFFDEDFGPHAREIYTHPKWPTKPLFYVCAPSVTDPTVAPEGCENLFLLIPVAPGLQDTEEQREKYYNLVMDRLERLTKQEIRSAVIYKRSYAHQDFISDYNAFKGNAYGLANTLKQTALLKPRLKSNKVKNLFYTGQLTVPGPGVPPSLISGQVVAKEVEKEFKAPDKIYINPKTQMHGAV</sequence>
<evidence type="ECO:0000313" key="7">
    <source>
        <dbReference type="EMBL" id="MFD2065560.1"/>
    </source>
</evidence>
<proteinExistence type="inferred from homology"/>
<dbReference type="EMBL" id="JBHUHV010000002">
    <property type="protein sequence ID" value="MFD2065560.1"/>
    <property type="molecule type" value="Genomic_DNA"/>
</dbReference>
<dbReference type="InterPro" id="IPR002937">
    <property type="entry name" value="Amino_oxidase"/>
</dbReference>
<gene>
    <name evidence="7" type="ORF">ACFSKU_01585</name>
</gene>
<evidence type="ECO:0000256" key="1">
    <source>
        <dbReference type="ARBA" id="ARBA00004829"/>
    </source>
</evidence>
<feature type="domain" description="Amine oxidase" evidence="6">
    <location>
        <begin position="13"/>
        <end position="486"/>
    </location>
</feature>
<evidence type="ECO:0000256" key="4">
    <source>
        <dbReference type="ARBA" id="ARBA00023002"/>
    </source>
</evidence>
<dbReference type="SUPFAM" id="SSF51905">
    <property type="entry name" value="FAD/NAD(P)-binding domain"/>
    <property type="match status" value="1"/>
</dbReference>
<dbReference type="PANTHER" id="PTHR43734">
    <property type="entry name" value="PHYTOENE DESATURASE"/>
    <property type="match status" value="1"/>
</dbReference>
<accession>A0ABW4WUR1</accession>
<comment type="pathway">
    <text evidence="1 5">Carotenoid biosynthesis.</text>
</comment>
<dbReference type="NCBIfam" id="TIGR02734">
    <property type="entry name" value="crtI_fam"/>
    <property type="match status" value="1"/>
</dbReference>
<name>A0ABW4WUR1_9BACT</name>
<keyword evidence="3 5" id="KW-0125">Carotenoid biosynthesis</keyword>
<evidence type="ECO:0000313" key="8">
    <source>
        <dbReference type="Proteomes" id="UP001597369"/>
    </source>
</evidence>
<evidence type="ECO:0000256" key="5">
    <source>
        <dbReference type="RuleBase" id="RU362075"/>
    </source>
</evidence>
<reference evidence="8" key="1">
    <citation type="journal article" date="2019" name="Int. J. Syst. Evol. Microbiol.">
        <title>The Global Catalogue of Microorganisms (GCM) 10K type strain sequencing project: providing services to taxonomists for standard genome sequencing and annotation.</title>
        <authorList>
            <consortium name="The Broad Institute Genomics Platform"/>
            <consortium name="The Broad Institute Genome Sequencing Center for Infectious Disease"/>
            <person name="Wu L."/>
            <person name="Ma J."/>
        </authorList>
    </citation>
    <scope>NUCLEOTIDE SEQUENCE [LARGE SCALE GENOMIC DNA]</scope>
    <source>
        <strain evidence="8">JCM 16545</strain>
    </source>
</reference>
<keyword evidence="4 5" id="KW-0560">Oxidoreductase</keyword>
<evidence type="ECO:0000256" key="3">
    <source>
        <dbReference type="ARBA" id="ARBA00022746"/>
    </source>
</evidence>
<dbReference type="Gene3D" id="3.50.50.60">
    <property type="entry name" value="FAD/NAD(P)-binding domain"/>
    <property type="match status" value="2"/>
</dbReference>
<comment type="caution">
    <text evidence="7">The sequence shown here is derived from an EMBL/GenBank/DDBJ whole genome shotgun (WGS) entry which is preliminary data.</text>
</comment>
<keyword evidence="8" id="KW-1185">Reference proteome</keyword>
<evidence type="ECO:0000256" key="2">
    <source>
        <dbReference type="ARBA" id="ARBA00006046"/>
    </source>
</evidence>
<dbReference type="InterPro" id="IPR036188">
    <property type="entry name" value="FAD/NAD-bd_sf"/>
</dbReference>